<dbReference type="PANTHER" id="PTHR40448">
    <property type="entry name" value="TWO-COMPONENT SENSOR HISTIDINE KINASE"/>
    <property type="match status" value="1"/>
</dbReference>
<evidence type="ECO:0000259" key="2">
    <source>
        <dbReference type="Pfam" id="PF14501"/>
    </source>
</evidence>
<name>A0ABR7EDX8_9FIRM</name>
<feature type="domain" description="Sensor histidine kinase NatK-like C-terminal" evidence="2">
    <location>
        <begin position="523"/>
        <end position="620"/>
    </location>
</feature>
<evidence type="ECO:0000256" key="1">
    <source>
        <dbReference type="SAM" id="Phobius"/>
    </source>
</evidence>
<feature type="transmembrane region" description="Helical" evidence="1">
    <location>
        <begin position="377"/>
        <end position="401"/>
    </location>
</feature>
<feature type="transmembrane region" description="Helical" evidence="1">
    <location>
        <begin position="214"/>
        <end position="234"/>
    </location>
</feature>
<protein>
    <submittedName>
        <fullName evidence="3">GHKL domain-containing protein</fullName>
    </submittedName>
</protein>
<feature type="transmembrane region" description="Helical" evidence="1">
    <location>
        <begin position="337"/>
        <end position="357"/>
    </location>
</feature>
<dbReference type="Pfam" id="PF14501">
    <property type="entry name" value="HATPase_c_5"/>
    <property type="match status" value="1"/>
</dbReference>
<sequence>MRSQGRGKWIFPVIFVAVVLMMVALLFTYMLTDIQGIFLTPLLNDSMGWEIYTQKGDVRTGLTPEEMLETNGETVYLSRVMEAEYETAGITFLELDSARPAAVFLDGSLLYTTCPQISPVLGKIEFPPDYEGIPGRGEAVRFSLPPGFSGKTLTIATTCPEYGGTPGILLTSHMIGDAEIASAVSRAAMPAAAFAVAALLMLGTFLYSGFYGDWNFALLLLLLSAFAQCLRYLADYELATDANYVLSIPVSAFFRPLFIYLPMLFLWFHMQKWRRLCAPFLFIPMLISMVPATCTVLGVDIGSWYFILSNMLYFALLALLVFSILESREKKWEFRLFLSGLALIVGGLACVYVFSWAGSGEFYEYIRAAFSAMVTGFSFSAIPVDWMGTILFMLCMIISFVQLIRHMANTQTDLQVLTIKNTVATESLHALQQSNEAIAAARHNMIHHLTAILGLAQAGELERLTEYVSTLSREAAEILPLQITAHPAVNSILVAIQARAYEKDVKTELRVELPGTLPIPDRDLCILLMNMLDNALHAASEVPPEHGRWIKFTMHIRNRYLFVETENSFTGPIDMDKNSGLCITRRGAGHGYGMKTMLQIARKYHSELQIEAAGGVFLIRTALLMPE</sequence>
<dbReference type="RefSeq" id="WP_186857513.1">
    <property type="nucleotide sequence ID" value="NZ_JACOON010000003.1"/>
</dbReference>
<keyword evidence="1" id="KW-0812">Transmembrane</keyword>
<keyword evidence="1" id="KW-1133">Transmembrane helix</keyword>
<keyword evidence="4" id="KW-1185">Reference proteome</keyword>
<dbReference type="InterPro" id="IPR036890">
    <property type="entry name" value="HATPase_C_sf"/>
</dbReference>
<dbReference type="Proteomes" id="UP000606889">
    <property type="component" value="Unassembled WGS sequence"/>
</dbReference>
<accession>A0ABR7EDX8</accession>
<feature type="transmembrane region" description="Helical" evidence="1">
    <location>
        <begin position="304"/>
        <end position="325"/>
    </location>
</feature>
<dbReference type="SUPFAM" id="SSF55874">
    <property type="entry name" value="ATPase domain of HSP90 chaperone/DNA topoisomerase II/histidine kinase"/>
    <property type="match status" value="1"/>
</dbReference>
<feature type="transmembrane region" description="Helical" evidence="1">
    <location>
        <begin position="187"/>
        <end position="207"/>
    </location>
</feature>
<feature type="transmembrane region" description="Helical" evidence="1">
    <location>
        <begin position="9"/>
        <end position="31"/>
    </location>
</feature>
<reference evidence="3 4" key="1">
    <citation type="submission" date="2020-08" db="EMBL/GenBank/DDBJ databases">
        <title>Genome public.</title>
        <authorList>
            <person name="Liu C."/>
            <person name="Sun Q."/>
        </authorList>
    </citation>
    <scope>NUCLEOTIDE SEQUENCE [LARGE SCALE GENOMIC DNA]</scope>
    <source>
        <strain evidence="3 4">NSJ-35</strain>
    </source>
</reference>
<organism evidence="3 4">
    <name type="scientific">Christensenella tenuis</name>
    <dbReference type="NCBI Taxonomy" id="2763033"/>
    <lineage>
        <taxon>Bacteria</taxon>
        <taxon>Bacillati</taxon>
        <taxon>Bacillota</taxon>
        <taxon>Clostridia</taxon>
        <taxon>Christensenellales</taxon>
        <taxon>Christensenellaceae</taxon>
        <taxon>Christensenella</taxon>
    </lineage>
</organism>
<dbReference type="InterPro" id="IPR032834">
    <property type="entry name" value="NatK-like_C"/>
</dbReference>
<comment type="caution">
    <text evidence="3">The sequence shown here is derived from an EMBL/GenBank/DDBJ whole genome shotgun (WGS) entry which is preliminary data.</text>
</comment>
<evidence type="ECO:0000313" key="3">
    <source>
        <dbReference type="EMBL" id="MBC5647988.1"/>
    </source>
</evidence>
<evidence type="ECO:0000313" key="4">
    <source>
        <dbReference type="Proteomes" id="UP000606889"/>
    </source>
</evidence>
<feature type="transmembrane region" description="Helical" evidence="1">
    <location>
        <begin position="246"/>
        <end position="268"/>
    </location>
</feature>
<dbReference type="CDD" id="cd16935">
    <property type="entry name" value="HATPase_AgrC-ComD-like"/>
    <property type="match status" value="1"/>
</dbReference>
<proteinExistence type="predicted"/>
<dbReference type="Gene3D" id="3.30.565.10">
    <property type="entry name" value="Histidine kinase-like ATPase, C-terminal domain"/>
    <property type="match status" value="1"/>
</dbReference>
<keyword evidence="1" id="KW-0472">Membrane</keyword>
<dbReference type="PANTHER" id="PTHR40448:SF1">
    <property type="entry name" value="TWO-COMPONENT SENSOR HISTIDINE KINASE"/>
    <property type="match status" value="1"/>
</dbReference>
<feature type="transmembrane region" description="Helical" evidence="1">
    <location>
        <begin position="280"/>
        <end position="298"/>
    </location>
</feature>
<dbReference type="EMBL" id="JACOON010000003">
    <property type="protein sequence ID" value="MBC5647988.1"/>
    <property type="molecule type" value="Genomic_DNA"/>
</dbReference>
<gene>
    <name evidence="3" type="ORF">H8S18_06535</name>
</gene>